<reference evidence="1 2" key="1">
    <citation type="submission" date="2018-08" db="EMBL/GenBank/DDBJ databases">
        <title>Genomic Encyclopedia of Archaeal and Bacterial Type Strains, Phase II (KMG-II): from individual species to whole genera.</title>
        <authorList>
            <person name="Goeker M."/>
        </authorList>
    </citation>
    <scope>NUCLEOTIDE SEQUENCE [LARGE SCALE GENOMIC DNA]</scope>
    <source>
        <strain evidence="1 2">DSM 45791</strain>
    </source>
</reference>
<name>A0A3E0GWD9_9PSEU</name>
<dbReference type="Proteomes" id="UP000256269">
    <property type="component" value="Unassembled WGS sequence"/>
</dbReference>
<sequence>MNQQRLTEVRGSILRDLHTFLHAFDHGDIVGIPVFGTADPGEIQLRQAGALLALLLQHQVDERGRCTRCRPVRSNKRHLPRWPRRKALCQVWKVAVFFASAPPEQIWLKVLPRIGIRRELDKIRANLMNSGPADGTSIPAQATDTARHALRANDFTA</sequence>
<dbReference type="RefSeq" id="WP_116181409.1">
    <property type="nucleotide sequence ID" value="NZ_CP144375.1"/>
</dbReference>
<keyword evidence="2" id="KW-1185">Reference proteome</keyword>
<evidence type="ECO:0000313" key="2">
    <source>
        <dbReference type="Proteomes" id="UP000256269"/>
    </source>
</evidence>
<proteinExistence type="predicted"/>
<accession>A0A3E0GWD9</accession>
<dbReference type="EMBL" id="QUNO01000026">
    <property type="protein sequence ID" value="REH28627.1"/>
    <property type="molecule type" value="Genomic_DNA"/>
</dbReference>
<gene>
    <name evidence="1" type="ORF">BCF44_12669</name>
</gene>
<evidence type="ECO:0000313" key="1">
    <source>
        <dbReference type="EMBL" id="REH28627.1"/>
    </source>
</evidence>
<dbReference type="AlphaFoldDB" id="A0A3E0GWD9"/>
<organism evidence="1 2">
    <name type="scientific">Kutzneria buriramensis</name>
    <dbReference type="NCBI Taxonomy" id="1045776"/>
    <lineage>
        <taxon>Bacteria</taxon>
        <taxon>Bacillati</taxon>
        <taxon>Actinomycetota</taxon>
        <taxon>Actinomycetes</taxon>
        <taxon>Pseudonocardiales</taxon>
        <taxon>Pseudonocardiaceae</taxon>
        <taxon>Kutzneria</taxon>
    </lineage>
</organism>
<protein>
    <submittedName>
        <fullName evidence="1">Uncharacterized protein</fullName>
    </submittedName>
</protein>
<comment type="caution">
    <text evidence="1">The sequence shown here is derived from an EMBL/GenBank/DDBJ whole genome shotgun (WGS) entry which is preliminary data.</text>
</comment>